<name>A0A5S6QGA1_TRIMR</name>
<organism evidence="1 2">
    <name type="scientific">Trichuris muris</name>
    <name type="common">Mouse whipworm</name>
    <dbReference type="NCBI Taxonomy" id="70415"/>
    <lineage>
        <taxon>Eukaryota</taxon>
        <taxon>Metazoa</taxon>
        <taxon>Ecdysozoa</taxon>
        <taxon>Nematoda</taxon>
        <taxon>Enoplea</taxon>
        <taxon>Dorylaimia</taxon>
        <taxon>Trichinellida</taxon>
        <taxon>Trichuridae</taxon>
        <taxon>Trichuris</taxon>
    </lineage>
</organism>
<dbReference type="Proteomes" id="UP000046395">
    <property type="component" value="Unassembled WGS sequence"/>
</dbReference>
<accession>A0A5S6QGA1</accession>
<protein>
    <submittedName>
        <fullName evidence="2">Uncharacterized protein</fullName>
    </submittedName>
</protein>
<proteinExistence type="predicted"/>
<dbReference type="AlphaFoldDB" id="A0A5S6QGA1"/>
<reference evidence="2" key="1">
    <citation type="submission" date="2019-12" db="UniProtKB">
        <authorList>
            <consortium name="WormBaseParasite"/>
        </authorList>
    </citation>
    <scope>IDENTIFICATION</scope>
</reference>
<evidence type="ECO:0000313" key="1">
    <source>
        <dbReference type="Proteomes" id="UP000046395"/>
    </source>
</evidence>
<sequence>MRKAVFIMQLCENGGNYYSALNGRQMSWNTSMSIKSGFRFEFPTREDYKLLEKVLRSSKEIRTLELSAEQVADLRKHYFIASRNGHEVICDVRSRKPLLTEELALDILNEEFQVNGRKGLLDFVEDLKSYYHSVPNAFVHDFFADKVQTSDSSDTSSTELWQEDVVHEQRFKGGLYSPVLLVDFKKQLPIAIAFPCADADTNNSSDTIQVKDQESLFVVAEVLDKRSCISVLHKDGFLVWKTSECIDGCWETVEDIKKSLMYVKQYLQDYHYYTL</sequence>
<evidence type="ECO:0000313" key="2">
    <source>
        <dbReference type="WBParaSite" id="TMUE_2000006155.1"/>
    </source>
</evidence>
<keyword evidence="1" id="KW-1185">Reference proteome</keyword>
<dbReference type="WBParaSite" id="TMUE_2000006155.1">
    <property type="protein sequence ID" value="TMUE_2000006155.1"/>
    <property type="gene ID" value="WBGene00299492"/>
</dbReference>